<comment type="catalytic activity">
    <reaction evidence="8 9">
        <text>hydroxymethylbilane = uroporphyrinogen III + H2O</text>
        <dbReference type="Rhea" id="RHEA:18965"/>
        <dbReference type="ChEBI" id="CHEBI:15377"/>
        <dbReference type="ChEBI" id="CHEBI:57308"/>
        <dbReference type="ChEBI" id="CHEBI:57845"/>
        <dbReference type="EC" id="4.2.1.75"/>
    </reaction>
</comment>
<evidence type="ECO:0000256" key="6">
    <source>
        <dbReference type="ARBA" id="ARBA00037589"/>
    </source>
</evidence>
<evidence type="ECO:0000256" key="2">
    <source>
        <dbReference type="ARBA" id="ARBA00008133"/>
    </source>
</evidence>
<keyword evidence="5 9" id="KW-0627">Porphyrin biosynthesis</keyword>
<dbReference type="EC" id="4.2.1.75" evidence="3 9"/>
<evidence type="ECO:0000313" key="12">
    <source>
        <dbReference type="Proteomes" id="UP000199159"/>
    </source>
</evidence>
<dbReference type="InterPro" id="IPR039793">
    <property type="entry name" value="UROS/Hem4"/>
</dbReference>
<dbReference type="Pfam" id="PF02602">
    <property type="entry name" value="HEM4"/>
    <property type="match status" value="1"/>
</dbReference>
<evidence type="ECO:0000256" key="9">
    <source>
        <dbReference type="RuleBase" id="RU366031"/>
    </source>
</evidence>
<dbReference type="PANTHER" id="PTHR38042:SF1">
    <property type="entry name" value="UROPORPHYRINOGEN-III SYNTHASE, CHLOROPLASTIC"/>
    <property type="match status" value="1"/>
</dbReference>
<keyword evidence="12" id="KW-1185">Reference proteome</keyword>
<comment type="pathway">
    <text evidence="1 9">Porphyrin-containing compound metabolism; protoporphyrin-IX biosynthesis; coproporphyrinogen-III from 5-aminolevulinate: step 3/4.</text>
</comment>
<dbReference type="OrthoDB" id="9815856at2"/>
<feature type="domain" description="Tetrapyrrole biosynthesis uroporphyrinogen III synthase" evidence="10">
    <location>
        <begin position="23"/>
        <end position="247"/>
    </location>
</feature>
<dbReference type="Gene3D" id="3.40.50.10090">
    <property type="match status" value="2"/>
</dbReference>
<sequence>MGERLPLLGKRILVTRAKEQAKDFSDKIKQYGGTPLEVPLISFKLSSNQDEIKEKISKLDTYDWLIFTSKNGVDFFFHALTNHPSKLPKIAVVGTKTNDALIQKGYQADLLPSDFIGEGLTETLKPLMRNGDRFLLARGNLSRSHIPNELRKFGGIVDDLVIYDNDENVSEKDRLQEFLSQQQIDVITFTSPSTVRNFVKLVDGLPWREWLRRIDIVCIGPVTKEALQQFEIDVHVCPSEYTTDSMLTELISYYKK</sequence>
<dbReference type="AlphaFoldDB" id="A0A1H0NV27"/>
<evidence type="ECO:0000256" key="4">
    <source>
        <dbReference type="ARBA" id="ARBA00023239"/>
    </source>
</evidence>
<dbReference type="STRING" id="930152.SAMN05216565_10135"/>
<reference evidence="12" key="1">
    <citation type="submission" date="2016-10" db="EMBL/GenBank/DDBJ databases">
        <authorList>
            <person name="Varghese N."/>
            <person name="Submissions S."/>
        </authorList>
    </citation>
    <scope>NUCLEOTIDE SEQUENCE [LARGE SCALE GENOMIC DNA]</scope>
    <source>
        <strain evidence="12">IBRC-M10078</strain>
    </source>
</reference>
<dbReference type="EMBL" id="FNJU01000001">
    <property type="protein sequence ID" value="SDO96617.1"/>
    <property type="molecule type" value="Genomic_DNA"/>
</dbReference>
<evidence type="ECO:0000256" key="1">
    <source>
        <dbReference type="ARBA" id="ARBA00004772"/>
    </source>
</evidence>
<evidence type="ECO:0000256" key="3">
    <source>
        <dbReference type="ARBA" id="ARBA00013109"/>
    </source>
</evidence>
<dbReference type="InterPro" id="IPR003754">
    <property type="entry name" value="4pyrrol_synth_uPrphyn_synth"/>
</dbReference>
<protein>
    <recommendedName>
        <fullName evidence="7 9">Uroporphyrinogen-III synthase</fullName>
        <ecNumber evidence="3 9">4.2.1.75</ecNumber>
    </recommendedName>
</protein>
<dbReference type="SUPFAM" id="SSF69618">
    <property type="entry name" value="HemD-like"/>
    <property type="match status" value="1"/>
</dbReference>
<dbReference type="GO" id="GO:0006782">
    <property type="term" value="P:protoporphyrinogen IX biosynthetic process"/>
    <property type="evidence" value="ECO:0007669"/>
    <property type="project" value="UniProtKB-UniRule"/>
</dbReference>
<name>A0A1H0NV27_9BACI</name>
<dbReference type="InterPro" id="IPR036108">
    <property type="entry name" value="4pyrrol_syn_uPrphyn_synt_sf"/>
</dbReference>
<organism evidence="11 12">
    <name type="scientific">Litchfieldia salsa</name>
    <dbReference type="NCBI Taxonomy" id="930152"/>
    <lineage>
        <taxon>Bacteria</taxon>
        <taxon>Bacillati</taxon>
        <taxon>Bacillota</taxon>
        <taxon>Bacilli</taxon>
        <taxon>Bacillales</taxon>
        <taxon>Bacillaceae</taxon>
        <taxon>Litchfieldia</taxon>
    </lineage>
</organism>
<dbReference type="PANTHER" id="PTHR38042">
    <property type="entry name" value="UROPORPHYRINOGEN-III SYNTHASE, CHLOROPLASTIC"/>
    <property type="match status" value="1"/>
</dbReference>
<dbReference type="GO" id="GO:0004852">
    <property type="term" value="F:uroporphyrinogen-III synthase activity"/>
    <property type="evidence" value="ECO:0007669"/>
    <property type="project" value="UniProtKB-UniRule"/>
</dbReference>
<comment type="similarity">
    <text evidence="2 9">Belongs to the uroporphyrinogen-III synthase family.</text>
</comment>
<accession>A0A1H0NV27</accession>
<evidence type="ECO:0000256" key="5">
    <source>
        <dbReference type="ARBA" id="ARBA00023244"/>
    </source>
</evidence>
<evidence type="ECO:0000256" key="7">
    <source>
        <dbReference type="ARBA" id="ARBA00040167"/>
    </source>
</evidence>
<dbReference type="UniPathway" id="UPA00251">
    <property type="reaction ID" value="UER00320"/>
</dbReference>
<proteinExistence type="inferred from homology"/>
<comment type="function">
    <text evidence="6 9">Catalyzes cyclization of the linear tetrapyrrole, hydroxymethylbilane, to the macrocyclic uroporphyrinogen III.</text>
</comment>
<evidence type="ECO:0000313" key="11">
    <source>
        <dbReference type="EMBL" id="SDO96617.1"/>
    </source>
</evidence>
<dbReference type="Proteomes" id="UP000199159">
    <property type="component" value="Unassembled WGS sequence"/>
</dbReference>
<keyword evidence="4 9" id="KW-0456">Lyase</keyword>
<gene>
    <name evidence="11" type="ORF">SAMN05216565_10135</name>
</gene>
<dbReference type="CDD" id="cd06578">
    <property type="entry name" value="HemD"/>
    <property type="match status" value="1"/>
</dbReference>
<evidence type="ECO:0000259" key="10">
    <source>
        <dbReference type="Pfam" id="PF02602"/>
    </source>
</evidence>
<evidence type="ECO:0000256" key="8">
    <source>
        <dbReference type="ARBA" id="ARBA00048617"/>
    </source>
</evidence>
<dbReference type="RefSeq" id="WP_090848987.1">
    <property type="nucleotide sequence ID" value="NZ_FNJU01000001.1"/>
</dbReference>
<dbReference type="GO" id="GO:0006780">
    <property type="term" value="P:uroporphyrinogen III biosynthetic process"/>
    <property type="evidence" value="ECO:0007669"/>
    <property type="project" value="UniProtKB-UniRule"/>
</dbReference>